<evidence type="ECO:0000313" key="2">
    <source>
        <dbReference type="EMBL" id="KAJ1156248.1"/>
    </source>
</evidence>
<feature type="region of interest" description="Disordered" evidence="1">
    <location>
        <begin position="167"/>
        <end position="220"/>
    </location>
</feature>
<reference evidence="2" key="1">
    <citation type="journal article" date="2022" name="bioRxiv">
        <title>Sequencing and chromosome-scale assembly of the giantPleurodeles waltlgenome.</title>
        <authorList>
            <person name="Brown T."/>
            <person name="Elewa A."/>
            <person name="Iarovenko S."/>
            <person name="Subramanian E."/>
            <person name="Araus A.J."/>
            <person name="Petzold A."/>
            <person name="Susuki M."/>
            <person name="Suzuki K.-i.T."/>
            <person name="Hayashi T."/>
            <person name="Toyoda A."/>
            <person name="Oliveira C."/>
            <person name="Osipova E."/>
            <person name="Leigh N.D."/>
            <person name="Simon A."/>
            <person name="Yun M.H."/>
        </authorList>
    </citation>
    <scope>NUCLEOTIDE SEQUENCE</scope>
    <source>
        <strain evidence="2">20211129_DDA</strain>
        <tissue evidence="2">Liver</tissue>
    </source>
</reference>
<dbReference type="AlphaFoldDB" id="A0AAV7RWC1"/>
<evidence type="ECO:0000256" key="1">
    <source>
        <dbReference type="SAM" id="MobiDB-lite"/>
    </source>
</evidence>
<protein>
    <submittedName>
        <fullName evidence="2">Uncharacterized protein</fullName>
    </submittedName>
</protein>
<organism evidence="2 3">
    <name type="scientific">Pleurodeles waltl</name>
    <name type="common">Iberian ribbed newt</name>
    <dbReference type="NCBI Taxonomy" id="8319"/>
    <lineage>
        <taxon>Eukaryota</taxon>
        <taxon>Metazoa</taxon>
        <taxon>Chordata</taxon>
        <taxon>Craniata</taxon>
        <taxon>Vertebrata</taxon>
        <taxon>Euteleostomi</taxon>
        <taxon>Amphibia</taxon>
        <taxon>Batrachia</taxon>
        <taxon>Caudata</taxon>
        <taxon>Salamandroidea</taxon>
        <taxon>Salamandridae</taxon>
        <taxon>Pleurodelinae</taxon>
        <taxon>Pleurodeles</taxon>
    </lineage>
</organism>
<feature type="compositionally biased region" description="Polar residues" evidence="1">
    <location>
        <begin position="127"/>
        <end position="141"/>
    </location>
</feature>
<feature type="compositionally biased region" description="Basic and acidic residues" evidence="1">
    <location>
        <begin position="186"/>
        <end position="220"/>
    </location>
</feature>
<dbReference type="Proteomes" id="UP001066276">
    <property type="component" value="Chromosome 5"/>
</dbReference>
<name>A0AAV7RWC1_PLEWA</name>
<feature type="region of interest" description="Disordered" evidence="1">
    <location>
        <begin position="107"/>
        <end position="147"/>
    </location>
</feature>
<accession>A0AAV7RWC1</accession>
<gene>
    <name evidence="2" type="ORF">NDU88_008972</name>
</gene>
<dbReference type="EMBL" id="JANPWB010000009">
    <property type="protein sequence ID" value="KAJ1156248.1"/>
    <property type="molecule type" value="Genomic_DNA"/>
</dbReference>
<comment type="caution">
    <text evidence="2">The sequence shown here is derived from an EMBL/GenBank/DDBJ whole genome shotgun (WGS) entry which is preliminary data.</text>
</comment>
<evidence type="ECO:0000313" key="3">
    <source>
        <dbReference type="Proteomes" id="UP001066276"/>
    </source>
</evidence>
<sequence>MFGTSRRYQVGRGIRWICGSCDAVQRRLPLLPGDVWLSPGLGARVNKSPDWRGARSSPVADGTTYVWVLFYYNFTGPAYCTNRGHGKRKTGAIHPATRYNKLAMKARTEKETKLTSSAERQAGPCTAASSSGNRHTTTTRVGGSAEEAEARRGISVFLVLNGATRVAQEDARTGSTHSPAPGRGPETGRQEEKKVREELSISRGERAPVRQEGGHTHKKK</sequence>
<proteinExistence type="predicted"/>
<keyword evidence="3" id="KW-1185">Reference proteome</keyword>